<feature type="domain" description="Dihydroneopterin aldolase/epimerase" evidence="1">
    <location>
        <begin position="13"/>
        <end position="123"/>
    </location>
</feature>
<sequence length="132" mass="15246">MNDLFYGEDHIVVRLDEVCVNVSCGLHPWERHPERPTRLMISVRLYAPLTARCAADQPIIDYDLVRDRIRALENEGHIDLVESVADRIVDSCFHDERVVACRLSIRKPDIYNETRGAGIDLFRTRARWSAAE</sequence>
<protein>
    <submittedName>
        <fullName evidence="2">Dihydroneopterin aldolase</fullName>
        <ecNumber evidence="2">4.1.2.25</ecNumber>
    </submittedName>
</protein>
<dbReference type="EMBL" id="JAIVFP010000001">
    <property type="protein sequence ID" value="MCI4682674.1"/>
    <property type="molecule type" value="Genomic_DNA"/>
</dbReference>
<comment type="caution">
    <text evidence="2">The sequence shown here is derived from an EMBL/GenBank/DDBJ whole genome shotgun (WGS) entry which is preliminary data.</text>
</comment>
<dbReference type="RefSeq" id="WP_243066671.1">
    <property type="nucleotide sequence ID" value="NZ_JAIVFK010000004.1"/>
</dbReference>
<accession>A0ABS9Z4S2</accession>
<proteinExistence type="predicted"/>
<dbReference type="Pfam" id="PF02152">
    <property type="entry name" value="FolB"/>
    <property type="match status" value="1"/>
</dbReference>
<dbReference type="Proteomes" id="UP001139104">
    <property type="component" value="Unassembled WGS sequence"/>
</dbReference>
<name>A0ABS9Z4S2_9HYPH</name>
<keyword evidence="3" id="KW-1185">Reference proteome</keyword>
<dbReference type="GO" id="GO:0004150">
    <property type="term" value="F:dihydroneopterin aldolase activity"/>
    <property type="evidence" value="ECO:0007669"/>
    <property type="project" value="UniProtKB-EC"/>
</dbReference>
<dbReference type="InterPro" id="IPR043133">
    <property type="entry name" value="GTP-CH-I_C/QueF"/>
</dbReference>
<keyword evidence="2" id="KW-0456">Lyase</keyword>
<evidence type="ECO:0000313" key="2">
    <source>
        <dbReference type="EMBL" id="MCI4682674.1"/>
    </source>
</evidence>
<dbReference type="SMART" id="SM00905">
    <property type="entry name" value="FolB"/>
    <property type="match status" value="1"/>
</dbReference>
<reference evidence="2" key="1">
    <citation type="journal article" date="2022" name="ISME J.">
        <title>Identification of active gaseous-alkane degraders at natural gas seeps.</title>
        <authorList>
            <person name="Farhan Ul Haque M."/>
            <person name="Hernandez M."/>
            <person name="Crombie A.T."/>
            <person name="Murrell J.C."/>
        </authorList>
    </citation>
    <scope>NUCLEOTIDE SEQUENCE</scope>
    <source>
        <strain evidence="2">PC2</strain>
    </source>
</reference>
<dbReference type="EC" id="4.1.2.25" evidence="2"/>
<organism evidence="2 3">
    <name type="scientific">Candidatus Rhodoblastus alkanivorans</name>
    <dbReference type="NCBI Taxonomy" id="2954117"/>
    <lineage>
        <taxon>Bacteria</taxon>
        <taxon>Pseudomonadati</taxon>
        <taxon>Pseudomonadota</taxon>
        <taxon>Alphaproteobacteria</taxon>
        <taxon>Hyphomicrobiales</taxon>
        <taxon>Rhodoblastaceae</taxon>
        <taxon>Rhodoblastus</taxon>
    </lineage>
</organism>
<gene>
    <name evidence="2" type="ORF">K2U94_07830</name>
</gene>
<dbReference type="Gene3D" id="3.30.1130.10">
    <property type="match status" value="1"/>
</dbReference>
<evidence type="ECO:0000259" key="1">
    <source>
        <dbReference type="SMART" id="SM00905"/>
    </source>
</evidence>
<dbReference type="InterPro" id="IPR006157">
    <property type="entry name" value="FolB_dom"/>
</dbReference>
<dbReference type="SUPFAM" id="SSF55620">
    <property type="entry name" value="Tetrahydrobiopterin biosynthesis enzymes-like"/>
    <property type="match status" value="1"/>
</dbReference>
<evidence type="ECO:0000313" key="3">
    <source>
        <dbReference type="Proteomes" id="UP001139104"/>
    </source>
</evidence>